<protein>
    <submittedName>
        <fullName evidence="5">DUF5000 domain-containing lipoprotein</fullName>
    </submittedName>
</protein>
<dbReference type="InterPro" id="IPR032164">
    <property type="entry name" value="DUF5000"/>
</dbReference>
<evidence type="ECO:0000259" key="3">
    <source>
        <dbReference type="Pfam" id="PF16391"/>
    </source>
</evidence>
<feature type="region of interest" description="Disordered" evidence="1">
    <location>
        <begin position="28"/>
        <end position="47"/>
    </location>
</feature>
<dbReference type="InterPro" id="IPR008979">
    <property type="entry name" value="Galactose-bd-like_sf"/>
</dbReference>
<dbReference type="InterPro" id="IPR032527">
    <property type="entry name" value="DUF4959"/>
</dbReference>
<feature type="domain" description="DUF4959" evidence="2">
    <location>
        <begin position="21"/>
        <end position="124"/>
    </location>
</feature>
<dbReference type="RefSeq" id="WP_346754281.1">
    <property type="nucleotide sequence ID" value="NZ_JAUJEA010000010.1"/>
</dbReference>
<dbReference type="Pfam" id="PF16323">
    <property type="entry name" value="DUF4959"/>
    <property type="match status" value="1"/>
</dbReference>
<feature type="domain" description="DUF5126" evidence="4">
    <location>
        <begin position="126"/>
        <end position="227"/>
    </location>
</feature>
<organism evidence="5 6">
    <name type="scientific">Splendidivirga corallicola</name>
    <dbReference type="NCBI Taxonomy" id="3051826"/>
    <lineage>
        <taxon>Bacteria</taxon>
        <taxon>Pseudomonadati</taxon>
        <taxon>Bacteroidota</taxon>
        <taxon>Cytophagia</taxon>
        <taxon>Cytophagales</taxon>
        <taxon>Splendidivirgaceae</taxon>
        <taxon>Splendidivirga</taxon>
    </lineage>
</organism>
<evidence type="ECO:0000313" key="5">
    <source>
        <dbReference type="EMBL" id="MDN5204256.1"/>
    </source>
</evidence>
<dbReference type="Pfam" id="PF17166">
    <property type="entry name" value="DUF5126"/>
    <property type="match status" value="1"/>
</dbReference>
<evidence type="ECO:0000256" key="1">
    <source>
        <dbReference type="SAM" id="MobiDB-lite"/>
    </source>
</evidence>
<name>A0ABT8KU06_9BACT</name>
<dbReference type="SUPFAM" id="SSF49785">
    <property type="entry name" value="Galactose-binding domain-like"/>
    <property type="match status" value="1"/>
</dbReference>
<keyword evidence="6" id="KW-1185">Reference proteome</keyword>
<dbReference type="InterPro" id="IPR033431">
    <property type="entry name" value="DUF5126"/>
</dbReference>
<evidence type="ECO:0000259" key="2">
    <source>
        <dbReference type="Pfam" id="PF16323"/>
    </source>
</evidence>
<dbReference type="Proteomes" id="UP001172082">
    <property type="component" value="Unassembled WGS sequence"/>
</dbReference>
<keyword evidence="5" id="KW-0449">Lipoprotein</keyword>
<proteinExistence type="predicted"/>
<comment type="caution">
    <text evidence="5">The sequence shown here is derived from an EMBL/GenBank/DDBJ whole genome shotgun (WGS) entry which is preliminary data.</text>
</comment>
<dbReference type="Gene3D" id="2.60.120.260">
    <property type="entry name" value="Galactose-binding domain-like"/>
    <property type="match status" value="1"/>
</dbReference>
<accession>A0ABT8KU06</accession>
<reference evidence="5" key="1">
    <citation type="submission" date="2023-06" db="EMBL/GenBank/DDBJ databases">
        <title>Genomic of Parafulvivirga corallium.</title>
        <authorList>
            <person name="Wang G."/>
        </authorList>
    </citation>
    <scope>NUCLEOTIDE SEQUENCE</scope>
    <source>
        <strain evidence="5">BMA10</strain>
    </source>
</reference>
<feature type="domain" description="DUF5000" evidence="3">
    <location>
        <begin position="279"/>
        <end position="403"/>
    </location>
</feature>
<gene>
    <name evidence="5" type="ORF">QQ008_22885</name>
</gene>
<sequence>MKRNIYYILFTSLCLVFGVWSCEEEEGKKPLVADNTPPDPISEVSVSNQPGGARISYSIPTNDDALYVEATFVRNGNQVTARSSIYKNFLDIEGLKGGQNQEVEIVVVDRSDNKSSVVKAAIEPQRSPIEKLFDSFELIEDFGGVRIRYNNEDNVRAELLLYAKDENGNLNYQQSAFIENDDKDFHIYRGFPVETNTFGVVAVDRWDNITDTIKAELLPLLEVELDKDFWVNVNLPSDEPPAWGTQTEGLWDLNYTWWGNGLHTDANTSGPTILPYDQYYHMFTIDLGVTAKLSRFKFFQRVNGWQYRHGNPRRFELWGIDQLPDNASESFEGWTRLVKDGEVIKPSRLPLGELSEADIAQAASGEEYVFSIDAPNVRYIRYVTLETWSGGTFMHLNELEFFGQIEE</sequence>
<evidence type="ECO:0000313" key="6">
    <source>
        <dbReference type="Proteomes" id="UP001172082"/>
    </source>
</evidence>
<dbReference type="EMBL" id="JAUJEA010000010">
    <property type="protein sequence ID" value="MDN5204256.1"/>
    <property type="molecule type" value="Genomic_DNA"/>
</dbReference>
<evidence type="ECO:0000259" key="4">
    <source>
        <dbReference type="Pfam" id="PF17166"/>
    </source>
</evidence>
<dbReference type="Pfam" id="PF16391">
    <property type="entry name" value="DUF5000"/>
    <property type="match status" value="1"/>
</dbReference>